<comment type="caution">
    <text evidence="1">The sequence shown here is derived from an EMBL/GenBank/DDBJ whole genome shotgun (WGS) entry which is preliminary data.</text>
</comment>
<dbReference type="Proteomes" id="UP000031672">
    <property type="component" value="Unassembled WGS sequence"/>
</dbReference>
<accession>A0A0C2NQP7</accession>
<organism evidence="1 2">
    <name type="scientific">Vibrio renipiscarius</name>
    <dbReference type="NCBI Taxonomy" id="1461322"/>
    <lineage>
        <taxon>Bacteria</taxon>
        <taxon>Pseudomonadati</taxon>
        <taxon>Pseudomonadota</taxon>
        <taxon>Gammaproteobacteria</taxon>
        <taxon>Vibrionales</taxon>
        <taxon>Vibrionaceae</taxon>
        <taxon>Vibrio</taxon>
    </lineage>
</organism>
<evidence type="ECO:0000313" key="1">
    <source>
        <dbReference type="EMBL" id="KII81841.1"/>
    </source>
</evidence>
<sequence>MRNIEDVVKDIDSFFPMNDEWEALDELVEEAFDFNDIRVVKSLLFVLERNPEHDGYGTFWSIVHALENIGNYEKELVKSVLNKPHAMSLLMLHRLLNSNVHLIAGKPIVEIFREVSNNSKFTKGHRETAKHYLSRHAM</sequence>
<proteinExistence type="predicted"/>
<dbReference type="OrthoDB" id="8858258at2"/>
<name>A0A0C2JCT9_9VIBR</name>
<evidence type="ECO:0000313" key="2">
    <source>
        <dbReference type="Proteomes" id="UP000031672"/>
    </source>
</evidence>
<protein>
    <recommendedName>
        <fullName evidence="3">Immunity protein 30 domain-containing protein</fullName>
    </recommendedName>
</protein>
<keyword evidence="2" id="KW-1185">Reference proteome</keyword>
<dbReference type="AlphaFoldDB" id="A0A0C2JCT9"/>
<evidence type="ECO:0008006" key="3">
    <source>
        <dbReference type="Google" id="ProtNLM"/>
    </source>
</evidence>
<dbReference type="RefSeq" id="WP_040986558.1">
    <property type="nucleotide sequence ID" value="NZ_JTKH01000003.1"/>
</dbReference>
<gene>
    <name evidence="1" type="ORF">OJ16_01165</name>
</gene>
<accession>A0A0C2JCT9</accession>
<reference evidence="1 2" key="1">
    <citation type="submission" date="2014-11" db="EMBL/GenBank/DDBJ databases">
        <title>Draft Genome Sequence of Vibrio piscirenalis strains CECT 8603T and CECT 8604, two marine Gammaproteobacterium isolated from cultured gilthead sea bream (Sparus aurata).</title>
        <authorList>
            <person name="Arahal D.R."/>
            <person name="Rodrigo-Torres L."/>
            <person name="Lucena T."/>
            <person name="Pujalte M.J."/>
        </authorList>
    </citation>
    <scope>NUCLEOTIDE SEQUENCE [LARGE SCALE GENOMIC DNA]</scope>
    <source>
        <strain evidence="1 2">DCR 1-4-2</strain>
    </source>
</reference>
<dbReference type="EMBL" id="JTKH01000003">
    <property type="protein sequence ID" value="KII81841.1"/>
    <property type="molecule type" value="Genomic_DNA"/>
</dbReference>